<dbReference type="AlphaFoldDB" id="A0A494Y5E7"/>
<dbReference type="PANTHER" id="PTHR43540:SF6">
    <property type="entry name" value="ISOCHORISMATASE-LIKE DOMAIN-CONTAINING PROTEIN"/>
    <property type="match status" value="1"/>
</dbReference>
<organism evidence="3 4">
    <name type="scientific">Pararobbsia silviterrae</name>
    <dbReference type="NCBI Taxonomy" id="1792498"/>
    <lineage>
        <taxon>Bacteria</taxon>
        <taxon>Pseudomonadati</taxon>
        <taxon>Pseudomonadota</taxon>
        <taxon>Betaproteobacteria</taxon>
        <taxon>Burkholderiales</taxon>
        <taxon>Burkholderiaceae</taxon>
        <taxon>Pararobbsia</taxon>
    </lineage>
</organism>
<dbReference type="SUPFAM" id="SSF52499">
    <property type="entry name" value="Isochorismatase-like hydrolases"/>
    <property type="match status" value="1"/>
</dbReference>
<dbReference type="GO" id="GO:0016787">
    <property type="term" value="F:hydrolase activity"/>
    <property type="evidence" value="ECO:0007669"/>
    <property type="project" value="UniProtKB-KW"/>
</dbReference>
<gene>
    <name evidence="3" type="ORF">D7S86_07435</name>
</gene>
<keyword evidence="1" id="KW-0378">Hydrolase</keyword>
<evidence type="ECO:0000313" key="4">
    <source>
        <dbReference type="Proteomes" id="UP000270342"/>
    </source>
</evidence>
<protein>
    <submittedName>
        <fullName evidence="3">Isochorismatase family protein</fullName>
    </submittedName>
</protein>
<keyword evidence="4" id="KW-1185">Reference proteome</keyword>
<reference evidence="3 4" key="1">
    <citation type="submission" date="2018-10" db="EMBL/GenBank/DDBJ databases">
        <title>Robbsia sp. DHC34, isolated from soil.</title>
        <authorList>
            <person name="Gao Z.-H."/>
            <person name="Qiu L.-H."/>
        </authorList>
    </citation>
    <scope>NUCLEOTIDE SEQUENCE [LARGE SCALE GENOMIC DNA]</scope>
    <source>
        <strain evidence="3 4">DHC34</strain>
    </source>
</reference>
<proteinExistence type="predicted"/>
<dbReference type="InterPro" id="IPR050272">
    <property type="entry name" value="Isochorismatase-like_hydrls"/>
</dbReference>
<evidence type="ECO:0000256" key="1">
    <source>
        <dbReference type="ARBA" id="ARBA00022801"/>
    </source>
</evidence>
<dbReference type="CDD" id="cd00431">
    <property type="entry name" value="cysteine_hydrolases"/>
    <property type="match status" value="1"/>
</dbReference>
<dbReference type="Proteomes" id="UP000270342">
    <property type="component" value="Unassembled WGS sequence"/>
</dbReference>
<dbReference type="EMBL" id="RBZU01000002">
    <property type="protein sequence ID" value="RKP57919.1"/>
    <property type="molecule type" value="Genomic_DNA"/>
</dbReference>
<accession>A0A494Y5E7</accession>
<dbReference type="OrthoDB" id="5360912at2"/>
<name>A0A494Y5E7_9BURK</name>
<evidence type="ECO:0000259" key="2">
    <source>
        <dbReference type="Pfam" id="PF00857"/>
    </source>
</evidence>
<comment type="caution">
    <text evidence="3">The sequence shown here is derived from an EMBL/GenBank/DDBJ whole genome shotgun (WGS) entry which is preliminary data.</text>
</comment>
<sequence>MHDVDIVPASDQGPVLQARPEPIRLDAKETALIVIDMQNAYASRGGYLDKAGFDLTGARKAIVGVERAVRIARHAGMQIIFFQNGWDAQYTEAGGPKSPNRYKSNALKTMRRQPALQGTLLAKGGWDYELIEELKPQDGDIVMPKPRYSGFYNTPLNSCLRSRGIHNLVFCGIATNVCVESTLRDGFALEYFSVVLSDATYQAGPPEAHVGALFNIEAFFGWVSDTGALAQAFAPGLASELP</sequence>
<evidence type="ECO:0000313" key="3">
    <source>
        <dbReference type="EMBL" id="RKP57919.1"/>
    </source>
</evidence>
<dbReference type="InterPro" id="IPR036380">
    <property type="entry name" value="Isochorismatase-like_sf"/>
</dbReference>
<dbReference type="InterPro" id="IPR000868">
    <property type="entry name" value="Isochorismatase-like_dom"/>
</dbReference>
<dbReference type="Pfam" id="PF00857">
    <property type="entry name" value="Isochorismatase"/>
    <property type="match status" value="1"/>
</dbReference>
<dbReference type="Gene3D" id="3.40.50.850">
    <property type="entry name" value="Isochorismatase-like"/>
    <property type="match status" value="1"/>
</dbReference>
<dbReference type="PANTHER" id="PTHR43540">
    <property type="entry name" value="PEROXYUREIDOACRYLATE/UREIDOACRYLATE AMIDOHYDROLASE-RELATED"/>
    <property type="match status" value="1"/>
</dbReference>
<feature type="domain" description="Isochorismatase-like" evidence="2">
    <location>
        <begin position="30"/>
        <end position="226"/>
    </location>
</feature>